<evidence type="ECO:0000256" key="9">
    <source>
        <dbReference type="HAMAP-Rule" id="MF_00417"/>
    </source>
</evidence>
<gene>
    <name evidence="9" type="primary">pcp</name>
    <name evidence="12" type="ORF">EZJ58_2067</name>
</gene>
<comment type="subcellular location">
    <subcellularLocation>
        <location evidence="3 9">Cytoplasm</location>
    </subcellularLocation>
</comment>
<dbReference type="EC" id="3.4.19.3" evidence="9"/>
<dbReference type="EMBL" id="SJOI01000001">
    <property type="protein sequence ID" value="TCL03974.1"/>
    <property type="molecule type" value="Genomic_DNA"/>
</dbReference>
<evidence type="ECO:0000256" key="3">
    <source>
        <dbReference type="ARBA" id="ARBA00004496"/>
    </source>
</evidence>
<evidence type="ECO:0000256" key="8">
    <source>
        <dbReference type="ARBA" id="ARBA00022807"/>
    </source>
</evidence>
<comment type="catalytic activity">
    <reaction evidence="1 9 10">
        <text>Release of an N-terminal pyroglutamyl group from a polypeptide, the second amino acid generally not being Pro.</text>
        <dbReference type="EC" id="3.4.19.3"/>
    </reaction>
</comment>
<keyword evidence="6 9" id="KW-0645">Protease</keyword>
<feature type="active site" evidence="9">
    <location>
        <position position="167"/>
    </location>
</feature>
<keyword evidence="7 9" id="KW-0378">Hydrolase</keyword>
<evidence type="ECO:0000256" key="7">
    <source>
        <dbReference type="ARBA" id="ARBA00022801"/>
    </source>
</evidence>
<dbReference type="AlphaFoldDB" id="A0A4R1N9B2"/>
<dbReference type="GO" id="GO:0005829">
    <property type="term" value="C:cytosol"/>
    <property type="evidence" value="ECO:0007669"/>
    <property type="project" value="InterPro"/>
</dbReference>
<dbReference type="RefSeq" id="WP_132922792.1">
    <property type="nucleotide sequence ID" value="NZ_SJOI01000001.1"/>
</dbReference>
<evidence type="ECO:0000256" key="11">
    <source>
        <dbReference type="PROSITE-ProRule" id="PRU10077"/>
    </source>
</evidence>
<dbReference type="GO" id="GO:0006508">
    <property type="term" value="P:proteolysis"/>
    <property type="evidence" value="ECO:0007669"/>
    <property type="project" value="UniProtKB-KW"/>
</dbReference>
<evidence type="ECO:0000313" key="12">
    <source>
        <dbReference type="EMBL" id="TCL03974.1"/>
    </source>
</evidence>
<dbReference type="InterPro" id="IPR033694">
    <property type="entry name" value="PGPEP1_Cys_AS"/>
</dbReference>
<dbReference type="InterPro" id="IPR029762">
    <property type="entry name" value="PGP-I_bact-type"/>
</dbReference>
<dbReference type="NCBIfam" id="NF009676">
    <property type="entry name" value="PRK13197.1"/>
    <property type="match status" value="1"/>
</dbReference>
<dbReference type="PANTHER" id="PTHR23402:SF1">
    <property type="entry name" value="PYROGLUTAMYL-PEPTIDASE I"/>
    <property type="match status" value="1"/>
</dbReference>
<dbReference type="CDD" id="cd00501">
    <property type="entry name" value="Peptidase_C15"/>
    <property type="match status" value="1"/>
</dbReference>
<dbReference type="InterPro" id="IPR016125">
    <property type="entry name" value="Peptidase_C15-like"/>
</dbReference>
<proteinExistence type="inferred from homology"/>
<evidence type="ECO:0000256" key="10">
    <source>
        <dbReference type="PROSITE-ProRule" id="PRU10076"/>
    </source>
</evidence>
<dbReference type="HAMAP" id="MF_00417">
    <property type="entry name" value="Pyrrolid_peptidase"/>
    <property type="match status" value="1"/>
</dbReference>
<keyword evidence="8 9" id="KW-0788">Thiol protease</keyword>
<dbReference type="Gene3D" id="3.40.630.20">
    <property type="entry name" value="Peptidase C15, pyroglutamyl peptidase I-like"/>
    <property type="match status" value="1"/>
</dbReference>
<evidence type="ECO:0000256" key="4">
    <source>
        <dbReference type="ARBA" id="ARBA00006641"/>
    </source>
</evidence>
<dbReference type="Pfam" id="PF01470">
    <property type="entry name" value="Peptidase_C15"/>
    <property type="match status" value="1"/>
</dbReference>
<accession>A0A4R1N9B2</accession>
<name>A0A4R1N9B2_9GAMM</name>
<evidence type="ECO:0000256" key="5">
    <source>
        <dbReference type="ARBA" id="ARBA00022490"/>
    </source>
</evidence>
<dbReference type="InterPro" id="IPR000816">
    <property type="entry name" value="Peptidase_C15"/>
</dbReference>
<dbReference type="PROSITE" id="PS01333">
    <property type="entry name" value="PYRASE_GLU"/>
    <property type="match status" value="1"/>
</dbReference>
<keyword evidence="13" id="KW-1185">Reference proteome</keyword>
<keyword evidence="5 9" id="KW-0963">Cytoplasm</keyword>
<dbReference type="FunFam" id="3.40.630.20:FF:000001">
    <property type="entry name" value="Pyrrolidone-carboxylate peptidase"/>
    <property type="match status" value="1"/>
</dbReference>
<feature type="active site" evidence="9 11">
    <location>
        <position position="143"/>
    </location>
</feature>
<protein>
    <recommendedName>
        <fullName evidence="9">Pyrrolidone-carboxylate peptidase</fullName>
        <ecNumber evidence="9">3.4.19.3</ecNumber>
    </recommendedName>
    <alternativeName>
        <fullName evidence="9">5-oxoprolyl-peptidase</fullName>
    </alternativeName>
    <alternativeName>
        <fullName evidence="9">Pyroglutamyl-peptidase I</fullName>
        <shortName evidence="9">PGP-I</shortName>
        <shortName evidence="9">Pyrase</shortName>
    </alternativeName>
</protein>
<evidence type="ECO:0000313" key="13">
    <source>
        <dbReference type="Proteomes" id="UP000294555"/>
    </source>
</evidence>
<comment type="subunit">
    <text evidence="9">Homotetramer.</text>
</comment>
<dbReference type="PIRSF" id="PIRSF015592">
    <property type="entry name" value="Prld-crbxl_pptds"/>
    <property type="match status" value="1"/>
</dbReference>
<comment type="similarity">
    <text evidence="4 9">Belongs to the peptidase C15 family.</text>
</comment>
<dbReference type="InterPro" id="IPR036440">
    <property type="entry name" value="Peptidase_C15-like_sf"/>
</dbReference>
<evidence type="ECO:0000256" key="6">
    <source>
        <dbReference type="ARBA" id="ARBA00022670"/>
    </source>
</evidence>
<organism evidence="12 13">
    <name type="scientific">Sodalis ligni</name>
    <dbReference type="NCBI Taxonomy" id="2697027"/>
    <lineage>
        <taxon>Bacteria</taxon>
        <taxon>Pseudomonadati</taxon>
        <taxon>Pseudomonadota</taxon>
        <taxon>Gammaproteobacteria</taxon>
        <taxon>Enterobacterales</taxon>
        <taxon>Bruguierivoracaceae</taxon>
        <taxon>Sodalis</taxon>
    </lineage>
</organism>
<dbReference type="InterPro" id="IPR033693">
    <property type="entry name" value="PGPEP1_Glu_AS"/>
</dbReference>
<reference evidence="12 13" key="1">
    <citation type="submission" date="2019-02" db="EMBL/GenBank/DDBJ databases">
        <title>Investigation of anaerobic lignin degradation for improved lignocellulosic biofuels.</title>
        <authorList>
            <person name="Deangelis K."/>
        </authorList>
    </citation>
    <scope>NUCLEOTIDE SEQUENCE [LARGE SCALE GENOMIC DNA]</scope>
    <source>
        <strain evidence="12 13">159R</strain>
    </source>
</reference>
<dbReference type="PRINTS" id="PR00706">
    <property type="entry name" value="PYROGLUPTASE"/>
</dbReference>
<dbReference type="SUPFAM" id="SSF53182">
    <property type="entry name" value="Pyrrolidone carboxyl peptidase (pyroglutamate aminopeptidase)"/>
    <property type="match status" value="1"/>
</dbReference>
<evidence type="ECO:0000256" key="1">
    <source>
        <dbReference type="ARBA" id="ARBA00001770"/>
    </source>
</evidence>
<evidence type="ECO:0000256" key="2">
    <source>
        <dbReference type="ARBA" id="ARBA00002280"/>
    </source>
</evidence>
<sequence>MKTVLLTGFEPFGGDSINPSWEVVRQYQYRRIDTADVVVCQLPCVFGRSAEVLNEAIDRYRPSLVLALGLAGGRQRISVERVAINVDDARIADNSQRQPIDRPVISGGPAAYFATVPIKAMVNAMLGAGIPAEVSQSAGTFVCNHVMYALLHRLAHMSGAARGGFIHLPYLPQQAAVLANAPSMARETMEAGLEIAIQTALTVEEDLHIAGGAVS</sequence>
<dbReference type="OrthoDB" id="9779738at2"/>
<dbReference type="PROSITE" id="PS01334">
    <property type="entry name" value="PYRASE_CYS"/>
    <property type="match status" value="1"/>
</dbReference>
<comment type="function">
    <text evidence="2 9">Removes 5-oxoproline from various penultimate amino acid residues except L-proline.</text>
</comment>
<dbReference type="PANTHER" id="PTHR23402">
    <property type="entry name" value="PROTEASE FAMILY C15 PYROGLUTAMYL-PEPTIDASE I-RELATED"/>
    <property type="match status" value="1"/>
</dbReference>
<feature type="active site" evidence="9 10">
    <location>
        <position position="80"/>
    </location>
</feature>
<dbReference type="NCBIfam" id="TIGR00504">
    <property type="entry name" value="pyro_pdase"/>
    <property type="match status" value="1"/>
</dbReference>
<comment type="caution">
    <text evidence="12">The sequence shown here is derived from an EMBL/GenBank/DDBJ whole genome shotgun (WGS) entry which is preliminary data.</text>
</comment>
<dbReference type="GO" id="GO:0016920">
    <property type="term" value="F:pyroglutamyl-peptidase activity"/>
    <property type="evidence" value="ECO:0007669"/>
    <property type="project" value="UniProtKB-UniRule"/>
</dbReference>
<dbReference type="Proteomes" id="UP000294555">
    <property type="component" value="Unassembled WGS sequence"/>
</dbReference>